<dbReference type="GO" id="GO:0046872">
    <property type="term" value="F:metal ion binding"/>
    <property type="evidence" value="ECO:0007669"/>
    <property type="project" value="UniProtKB-KW"/>
</dbReference>
<dbReference type="GO" id="GO:0005740">
    <property type="term" value="C:mitochondrial envelope"/>
    <property type="evidence" value="ECO:0007669"/>
    <property type="project" value="TreeGrafter"/>
</dbReference>
<evidence type="ECO:0000256" key="20">
    <source>
        <dbReference type="ARBA" id="ARBA00023268"/>
    </source>
</evidence>
<comment type="similarity">
    <text evidence="9">In the C-terminal section; belongs to the DHPS family.</text>
</comment>
<evidence type="ECO:0000256" key="11">
    <source>
        <dbReference type="ARBA" id="ARBA00013043"/>
    </source>
</evidence>
<evidence type="ECO:0000256" key="3">
    <source>
        <dbReference type="ARBA" id="ARBA00001353"/>
    </source>
</evidence>
<evidence type="ECO:0000256" key="17">
    <source>
        <dbReference type="ARBA" id="ARBA00022840"/>
    </source>
</evidence>
<evidence type="ECO:0000256" key="9">
    <source>
        <dbReference type="ARBA" id="ARBA00009951"/>
    </source>
</evidence>
<keyword evidence="20" id="KW-0511">Multifunctional enzyme</keyword>
<dbReference type="GO" id="GO:0046656">
    <property type="term" value="P:folic acid biosynthetic process"/>
    <property type="evidence" value="ECO:0007669"/>
    <property type="project" value="UniProtKB-KW"/>
</dbReference>
<dbReference type="EC" id="2.7.6.3" evidence="12"/>
<evidence type="ECO:0000256" key="18">
    <source>
        <dbReference type="ARBA" id="ARBA00022842"/>
    </source>
</evidence>
<comment type="pathway">
    <text evidence="6">Cofactor biosynthesis; tetrahydrofolate biosynthesis; 2-amino-4-hydroxy-6-hydroxymethyl-7,8-dihydropteridine diphosphate from 7,8-dihydroneopterin triphosphate: step 3/4.</text>
</comment>
<dbReference type="EC" id="2.5.1.15" evidence="10"/>
<dbReference type="PANTHER" id="PTHR20941">
    <property type="entry name" value="FOLATE SYNTHESIS PROTEINS"/>
    <property type="match status" value="1"/>
</dbReference>
<comment type="similarity">
    <text evidence="22">In the central section; belongs to the HPPK family.</text>
</comment>
<evidence type="ECO:0000256" key="23">
    <source>
        <dbReference type="ARBA" id="ARBA00067568"/>
    </source>
</evidence>
<dbReference type="InterPro" id="IPR000489">
    <property type="entry name" value="Pterin-binding_dom"/>
</dbReference>
<dbReference type="NCBIfam" id="TIGR01496">
    <property type="entry name" value="DHPS"/>
    <property type="match status" value="1"/>
</dbReference>
<comment type="catalytic activity">
    <reaction evidence="3">
        <text>7,8-dihydroneopterin = 6-hydroxymethyl-7,8-dihydropterin + glycolaldehyde</text>
        <dbReference type="Rhea" id="RHEA:10540"/>
        <dbReference type="ChEBI" id="CHEBI:17001"/>
        <dbReference type="ChEBI" id="CHEBI:17071"/>
        <dbReference type="ChEBI" id="CHEBI:44841"/>
        <dbReference type="EC" id="4.1.2.25"/>
    </reaction>
</comment>
<keyword evidence="13" id="KW-0808">Transferase</keyword>
<evidence type="ECO:0000256" key="19">
    <source>
        <dbReference type="ARBA" id="ARBA00022909"/>
    </source>
</evidence>
<evidence type="ECO:0000256" key="5">
    <source>
        <dbReference type="ARBA" id="ARBA00004763"/>
    </source>
</evidence>
<evidence type="ECO:0000256" key="10">
    <source>
        <dbReference type="ARBA" id="ARBA00012458"/>
    </source>
</evidence>
<evidence type="ECO:0000256" key="6">
    <source>
        <dbReference type="ARBA" id="ARBA00005013"/>
    </source>
</evidence>
<dbReference type="PROSITE" id="PS00794">
    <property type="entry name" value="HPPK"/>
    <property type="match status" value="1"/>
</dbReference>
<evidence type="ECO:0000313" key="26">
    <source>
        <dbReference type="EMBL" id="OHE90694.1"/>
    </source>
</evidence>
<evidence type="ECO:0000256" key="16">
    <source>
        <dbReference type="ARBA" id="ARBA00022777"/>
    </source>
</evidence>
<dbReference type="PROSITE" id="PS50972">
    <property type="entry name" value="PTERIN_BINDING"/>
    <property type="match status" value="1"/>
</dbReference>
<dbReference type="GeneID" id="34567124"/>
<dbReference type="GO" id="GO:0005524">
    <property type="term" value="F:ATP binding"/>
    <property type="evidence" value="ECO:0007669"/>
    <property type="project" value="UniProtKB-KW"/>
</dbReference>
<evidence type="ECO:0000256" key="13">
    <source>
        <dbReference type="ARBA" id="ARBA00022679"/>
    </source>
</evidence>
<proteinExistence type="inferred from homology"/>
<dbReference type="PROSITE" id="PS00792">
    <property type="entry name" value="DHPS_1"/>
    <property type="match status" value="1"/>
</dbReference>
<dbReference type="GO" id="GO:0016301">
    <property type="term" value="F:kinase activity"/>
    <property type="evidence" value="ECO:0007669"/>
    <property type="project" value="UniProtKB-KW"/>
</dbReference>
<evidence type="ECO:0000256" key="4">
    <source>
        <dbReference type="ARBA" id="ARBA00001946"/>
    </source>
</evidence>
<evidence type="ECO:0000256" key="21">
    <source>
        <dbReference type="ARBA" id="ARBA00058009"/>
    </source>
</evidence>
<dbReference type="Gene3D" id="3.20.20.20">
    <property type="entry name" value="Dihydropteroate synthase-like"/>
    <property type="match status" value="1"/>
</dbReference>
<dbReference type="FunFam" id="3.20.20.20:FF:000006">
    <property type="entry name" value="Dihydropteroate synthase"/>
    <property type="match status" value="1"/>
</dbReference>
<dbReference type="InterPro" id="IPR000550">
    <property type="entry name" value="Hppk"/>
</dbReference>
<dbReference type="InterPro" id="IPR045031">
    <property type="entry name" value="DHP_synth-like"/>
</dbReference>
<organism evidence="26 27">
    <name type="scientific">Colletotrichum orchidophilum</name>
    <dbReference type="NCBI Taxonomy" id="1209926"/>
    <lineage>
        <taxon>Eukaryota</taxon>
        <taxon>Fungi</taxon>
        <taxon>Dikarya</taxon>
        <taxon>Ascomycota</taxon>
        <taxon>Pezizomycotina</taxon>
        <taxon>Sordariomycetes</taxon>
        <taxon>Hypocreomycetidae</taxon>
        <taxon>Glomerellales</taxon>
        <taxon>Glomerellaceae</taxon>
        <taxon>Colletotrichum</taxon>
    </lineage>
</organism>
<dbReference type="RefSeq" id="XP_022467870.1">
    <property type="nucleotide sequence ID" value="XM_022625614.1"/>
</dbReference>
<dbReference type="EC" id="4.1.2.25" evidence="11"/>
<dbReference type="CDD" id="cd00483">
    <property type="entry name" value="HPPK"/>
    <property type="match status" value="1"/>
</dbReference>
<dbReference type="EMBL" id="MJBS01000229">
    <property type="protein sequence ID" value="OHE90694.1"/>
    <property type="molecule type" value="Genomic_DNA"/>
</dbReference>
<dbReference type="GO" id="GO:0004156">
    <property type="term" value="F:dihydropteroate synthase activity"/>
    <property type="evidence" value="ECO:0007669"/>
    <property type="project" value="UniProtKB-EC"/>
</dbReference>
<dbReference type="NCBIfam" id="TIGR01498">
    <property type="entry name" value="folK"/>
    <property type="match status" value="1"/>
</dbReference>
<dbReference type="GO" id="GO:0003848">
    <property type="term" value="F:2-amino-4-hydroxy-6-hydroxymethyldihydropteridine diphosphokinase activity"/>
    <property type="evidence" value="ECO:0007669"/>
    <property type="project" value="UniProtKB-EC"/>
</dbReference>
<evidence type="ECO:0000256" key="24">
    <source>
        <dbReference type="ARBA" id="ARBA00068111"/>
    </source>
</evidence>
<evidence type="ECO:0000256" key="22">
    <source>
        <dbReference type="ARBA" id="ARBA00061548"/>
    </source>
</evidence>
<dbReference type="Pfam" id="PF00809">
    <property type="entry name" value="Pterin_bind"/>
    <property type="match status" value="1"/>
</dbReference>
<dbReference type="Gene3D" id="3.30.70.560">
    <property type="entry name" value="7,8-Dihydro-6-hydroxymethylpterin-pyrophosphokinase HPPK"/>
    <property type="match status" value="1"/>
</dbReference>
<dbReference type="PANTHER" id="PTHR20941:SF1">
    <property type="entry name" value="FOLIC ACID SYNTHESIS PROTEIN FOL1"/>
    <property type="match status" value="1"/>
</dbReference>
<evidence type="ECO:0000256" key="7">
    <source>
        <dbReference type="ARBA" id="ARBA00005051"/>
    </source>
</evidence>
<evidence type="ECO:0000313" key="27">
    <source>
        <dbReference type="Proteomes" id="UP000176998"/>
    </source>
</evidence>
<evidence type="ECO:0000256" key="14">
    <source>
        <dbReference type="ARBA" id="ARBA00022723"/>
    </source>
</evidence>
<dbReference type="SUPFAM" id="SSF51717">
    <property type="entry name" value="Dihydropteroate synthetase-like"/>
    <property type="match status" value="1"/>
</dbReference>
<comment type="catalytic activity">
    <reaction evidence="2">
        <text>6-hydroxymethyl-7,8-dihydropterin + ATP = (7,8-dihydropterin-6-yl)methyl diphosphate + AMP + H(+)</text>
        <dbReference type="Rhea" id="RHEA:11412"/>
        <dbReference type="ChEBI" id="CHEBI:15378"/>
        <dbReference type="ChEBI" id="CHEBI:30616"/>
        <dbReference type="ChEBI" id="CHEBI:44841"/>
        <dbReference type="ChEBI" id="CHEBI:72950"/>
        <dbReference type="ChEBI" id="CHEBI:456215"/>
        <dbReference type="EC" id="2.7.6.3"/>
    </reaction>
</comment>
<reference evidence="26 27" key="1">
    <citation type="submission" date="2016-09" db="EMBL/GenBank/DDBJ databases">
        <authorList>
            <person name="Capua I."/>
            <person name="De Benedictis P."/>
            <person name="Joannis T."/>
            <person name="Lombin L.H."/>
            <person name="Cattoli G."/>
        </authorList>
    </citation>
    <scope>NUCLEOTIDE SEQUENCE [LARGE SCALE GENOMIC DNA]</scope>
    <source>
        <strain evidence="26 27">IMI 309357</strain>
    </source>
</reference>
<dbReference type="OrthoDB" id="615426at2759"/>
<dbReference type="CDD" id="cd00739">
    <property type="entry name" value="DHPS"/>
    <property type="match status" value="1"/>
</dbReference>
<comment type="function">
    <text evidence="21">Catalyzes three sequential steps of tetrahydrofolate biosynthesis.</text>
</comment>
<evidence type="ECO:0000256" key="2">
    <source>
        <dbReference type="ARBA" id="ARBA00000198"/>
    </source>
</evidence>
<keyword evidence="27" id="KW-1185">Reference proteome</keyword>
<comment type="pathway">
    <text evidence="5">Cofactor biosynthesis; tetrahydrofolate biosynthesis; 7,8-dihydrofolate from 2-amino-4-hydroxy-6-hydroxymethyl-7,8-dihydropteridine diphosphate and 4-aminobenzoate: step 1/2.</text>
</comment>
<dbReference type="Pfam" id="PF01288">
    <property type="entry name" value="HPPK"/>
    <property type="match status" value="1"/>
</dbReference>
<dbReference type="AlphaFoldDB" id="A0A1G4ANE5"/>
<evidence type="ECO:0000259" key="25">
    <source>
        <dbReference type="PROSITE" id="PS50972"/>
    </source>
</evidence>
<comment type="pathway">
    <text evidence="7">Cofactor biosynthesis; tetrahydrofolate biosynthesis; 2-amino-4-hydroxy-6-hydroxymethyl-7,8-dihydropteridine diphosphate from 7,8-dihydroneopterin triphosphate: step 4/4.</text>
</comment>
<comment type="cofactor">
    <cofactor evidence="4">
        <name>Mg(2+)</name>
        <dbReference type="ChEBI" id="CHEBI:18420"/>
    </cofactor>
</comment>
<dbReference type="GO" id="GO:0046654">
    <property type="term" value="P:tetrahydrofolate biosynthetic process"/>
    <property type="evidence" value="ECO:0007669"/>
    <property type="project" value="UniProtKB-UniPathway"/>
</dbReference>
<dbReference type="InterPro" id="IPR006390">
    <property type="entry name" value="DHP_synth_dom"/>
</dbReference>
<accession>A0A1G4ANE5</accession>
<keyword evidence="19" id="KW-0289">Folate biosynthesis</keyword>
<dbReference type="Proteomes" id="UP000176998">
    <property type="component" value="Unassembled WGS sequence"/>
</dbReference>
<feature type="domain" description="Pterin-binding" evidence="25">
    <location>
        <begin position="342"/>
        <end position="603"/>
    </location>
</feature>
<dbReference type="STRING" id="1209926.A0A1G4ANE5"/>
<dbReference type="PROSITE" id="PS00793">
    <property type="entry name" value="DHPS_2"/>
    <property type="match status" value="1"/>
</dbReference>
<keyword evidence="14" id="KW-0479">Metal-binding</keyword>
<dbReference type="GO" id="GO:0004150">
    <property type="term" value="F:dihydroneopterin aldolase activity"/>
    <property type="evidence" value="ECO:0007669"/>
    <property type="project" value="UniProtKB-EC"/>
</dbReference>
<gene>
    <name evidence="26" type="ORF">CORC01_14000</name>
</gene>
<dbReference type="InterPro" id="IPR035907">
    <property type="entry name" value="Hppk_sf"/>
</dbReference>
<keyword evidence="18" id="KW-0460">Magnesium</keyword>
<comment type="caution">
    <text evidence="26">The sequence shown here is derived from an EMBL/GenBank/DDBJ whole genome shotgun (WGS) entry which is preliminary data.</text>
</comment>
<evidence type="ECO:0000256" key="12">
    <source>
        <dbReference type="ARBA" id="ARBA00013253"/>
    </source>
</evidence>
<feature type="non-terminal residue" evidence="26">
    <location>
        <position position="1"/>
    </location>
</feature>
<comment type="catalytic activity">
    <reaction evidence="1">
        <text>(7,8-dihydropterin-6-yl)methyl diphosphate + 4-aminobenzoate = 7,8-dihydropteroate + diphosphate</text>
        <dbReference type="Rhea" id="RHEA:19949"/>
        <dbReference type="ChEBI" id="CHEBI:17836"/>
        <dbReference type="ChEBI" id="CHEBI:17839"/>
        <dbReference type="ChEBI" id="CHEBI:33019"/>
        <dbReference type="ChEBI" id="CHEBI:72950"/>
        <dbReference type="EC" id="2.5.1.15"/>
    </reaction>
</comment>
<name>A0A1G4ANE5_9PEZI</name>
<dbReference type="UniPathway" id="UPA00077">
    <property type="reaction ID" value="UER00155"/>
</dbReference>
<evidence type="ECO:0000256" key="1">
    <source>
        <dbReference type="ARBA" id="ARBA00000012"/>
    </source>
</evidence>
<dbReference type="InterPro" id="IPR011005">
    <property type="entry name" value="Dihydropteroate_synth-like_sf"/>
</dbReference>
<comment type="similarity">
    <text evidence="8">In the N-terminal section; belongs to the DHNA family.</text>
</comment>
<keyword evidence="15" id="KW-0547">Nucleotide-binding</keyword>
<sequence length="611" mass="65607">SLLSDPQHTKTHQPIGYLAGLWAFAVDFLPPVVMKPLNPLRHQPSLLSRACALARSNNARRQPLTPRLVWFQATTASAPSCIASSSRTFCTSSSLGSPSTHHCATALTHSRSRPATTMPSRRTPSPVLSASATGTAQTRSACGCACSGGGGCGSGAAKLKGPSTAYIALGSNLGDRVAWIEQACAEMDRRGIKVKRTSSLWETEPMYVLDQDRFVNGVCEVETELEPLALLDQLQDIELTLGRKKLIDKGPRNIDLDILMYGDEKIEHPRLNVPHIGIPEREFVLRPLAELIPEKPLYASNPWKLTLDYLNELPPSAAPLSSLTPISASHLPLAALTSNRQTHVMAIVNATPDSFSDGGVHNPQNLVSTLKSFAAAGVTIVDVGGCSTAPGRPEVPADEEVARVLPVIKLVRGLPELAHLAVSIDTYRASVAEAAVAAGADIINDVSAGQLDPAMIPYMARSNRTVCLMHMRGTPATMNSMTDYPDGLIPTIARELLERVAEAEAAGVRRWRIILDPGLGFAKTGAQNLEILRHMDELRSWPGLEGFPWLIGSSRKSFVGKVTGVSKPQERIWGTAATVVSAVQGGADIVRVHDAVEMCQIVKMADAIYRH</sequence>
<dbReference type="SUPFAM" id="SSF55083">
    <property type="entry name" value="6-hydroxymethyl-7,8-dihydropterin pyrophosphokinase, HPPK"/>
    <property type="match status" value="1"/>
</dbReference>
<keyword evidence="17" id="KW-0067">ATP-binding</keyword>
<keyword evidence="16" id="KW-0418">Kinase</keyword>
<evidence type="ECO:0000256" key="15">
    <source>
        <dbReference type="ARBA" id="ARBA00022741"/>
    </source>
</evidence>
<protein>
    <recommendedName>
        <fullName evidence="23">Folic acid synthesis protein FOL1</fullName>
        <ecNumber evidence="10">2.5.1.15</ecNumber>
        <ecNumber evidence="12">2.7.6.3</ecNumber>
        <ecNumber evidence="11">4.1.2.25</ecNumber>
    </recommendedName>
    <alternativeName>
        <fullName evidence="24">Folic acid synthesis protein fol1</fullName>
    </alternativeName>
</protein>
<evidence type="ECO:0000256" key="8">
    <source>
        <dbReference type="ARBA" id="ARBA00009640"/>
    </source>
</evidence>